<dbReference type="SMART" id="SM00382">
    <property type="entry name" value="AAA"/>
    <property type="match status" value="1"/>
</dbReference>
<evidence type="ECO:0000256" key="3">
    <source>
        <dbReference type="ARBA" id="ARBA00022840"/>
    </source>
</evidence>
<evidence type="ECO:0000256" key="1">
    <source>
        <dbReference type="ARBA" id="ARBA00022448"/>
    </source>
</evidence>
<keyword evidence="3 6" id="KW-0067">ATP-binding</keyword>
<keyword evidence="4" id="KW-1278">Translocase</keyword>
<dbReference type="GO" id="GO:0005524">
    <property type="term" value="F:ATP binding"/>
    <property type="evidence" value="ECO:0007669"/>
    <property type="project" value="UniProtKB-KW"/>
</dbReference>
<dbReference type="PROSITE" id="PS00211">
    <property type="entry name" value="ABC_TRANSPORTER_1"/>
    <property type="match status" value="1"/>
</dbReference>
<sequence length="256" mass="27754">MIEIQHVSFGYAEDVTILKDVSARFLPGRVAGVIGPNGSGKTTLFRLIAGLETPDAGTITLNGAPIRSLPPKALARQLAVVPQSAHMDFDFTVRDIVMMGRHAHIPRFHHPGTHDVEACEHAMRETGVSAFADKFVTGLSGGEWQRVLIARALCQEAGALLLDEPVSNLDLQYQLSTLRLMRALAREKNACVVCILHTLNLAAHYCDDVLLLWHGAVYKSGTPEEVITPATLREVYGVEATACPLPGGKTEVVPLY</sequence>
<dbReference type="Gene3D" id="3.40.50.300">
    <property type="entry name" value="P-loop containing nucleotide triphosphate hydrolases"/>
    <property type="match status" value="1"/>
</dbReference>
<dbReference type="AlphaFoldDB" id="A0A9D1G3B3"/>
<keyword evidence="2" id="KW-0547">Nucleotide-binding</keyword>
<gene>
    <name evidence="6" type="ORF">IAA84_11735</name>
</gene>
<dbReference type="SUPFAM" id="SSF52540">
    <property type="entry name" value="P-loop containing nucleoside triphosphate hydrolases"/>
    <property type="match status" value="1"/>
</dbReference>
<evidence type="ECO:0000313" key="6">
    <source>
        <dbReference type="EMBL" id="HIS93675.1"/>
    </source>
</evidence>
<evidence type="ECO:0000256" key="4">
    <source>
        <dbReference type="ARBA" id="ARBA00022967"/>
    </source>
</evidence>
<dbReference type="PANTHER" id="PTHR42794">
    <property type="entry name" value="HEMIN IMPORT ATP-BINDING PROTEIN HMUV"/>
    <property type="match status" value="1"/>
</dbReference>
<reference evidence="6" key="1">
    <citation type="submission" date="2020-10" db="EMBL/GenBank/DDBJ databases">
        <authorList>
            <person name="Gilroy R."/>
        </authorList>
    </citation>
    <scope>NUCLEOTIDE SEQUENCE</scope>
    <source>
        <strain evidence="6">13766</strain>
    </source>
</reference>
<feature type="domain" description="ABC transporter" evidence="5">
    <location>
        <begin position="2"/>
        <end position="239"/>
    </location>
</feature>
<proteinExistence type="predicted"/>
<dbReference type="Proteomes" id="UP000824140">
    <property type="component" value="Unassembled WGS sequence"/>
</dbReference>
<evidence type="ECO:0000259" key="5">
    <source>
        <dbReference type="PROSITE" id="PS50893"/>
    </source>
</evidence>
<dbReference type="InterPro" id="IPR017871">
    <property type="entry name" value="ABC_transporter-like_CS"/>
</dbReference>
<dbReference type="InterPro" id="IPR027417">
    <property type="entry name" value="P-loop_NTPase"/>
</dbReference>
<comment type="caution">
    <text evidence="6">The sequence shown here is derived from an EMBL/GenBank/DDBJ whole genome shotgun (WGS) entry which is preliminary data.</text>
</comment>
<name>A0A9D1G3B3_9FIRM</name>
<dbReference type="FunFam" id="3.40.50.300:FF:000134">
    <property type="entry name" value="Iron-enterobactin ABC transporter ATP-binding protein"/>
    <property type="match status" value="1"/>
</dbReference>
<accession>A0A9D1G3B3</accession>
<dbReference type="GO" id="GO:0016887">
    <property type="term" value="F:ATP hydrolysis activity"/>
    <property type="evidence" value="ECO:0007669"/>
    <property type="project" value="InterPro"/>
</dbReference>
<protein>
    <submittedName>
        <fullName evidence="6">ABC transporter ATP-binding protein</fullName>
    </submittedName>
</protein>
<reference evidence="6" key="2">
    <citation type="journal article" date="2021" name="PeerJ">
        <title>Extensive microbial diversity within the chicken gut microbiome revealed by metagenomics and culture.</title>
        <authorList>
            <person name="Gilroy R."/>
            <person name="Ravi A."/>
            <person name="Getino M."/>
            <person name="Pursley I."/>
            <person name="Horton D.L."/>
            <person name="Alikhan N.F."/>
            <person name="Baker D."/>
            <person name="Gharbi K."/>
            <person name="Hall N."/>
            <person name="Watson M."/>
            <person name="Adriaenssens E.M."/>
            <person name="Foster-Nyarko E."/>
            <person name="Jarju S."/>
            <person name="Secka A."/>
            <person name="Antonio M."/>
            <person name="Oren A."/>
            <person name="Chaudhuri R.R."/>
            <person name="La Ragione R."/>
            <person name="Hildebrand F."/>
            <person name="Pallen M.J."/>
        </authorList>
    </citation>
    <scope>NUCLEOTIDE SEQUENCE</scope>
    <source>
        <strain evidence="6">13766</strain>
    </source>
</reference>
<dbReference type="InterPro" id="IPR003593">
    <property type="entry name" value="AAA+_ATPase"/>
</dbReference>
<evidence type="ECO:0000313" key="7">
    <source>
        <dbReference type="Proteomes" id="UP000824140"/>
    </source>
</evidence>
<organism evidence="6 7">
    <name type="scientific">Candidatus Alectryocaccomicrobium excrementavium</name>
    <dbReference type="NCBI Taxonomy" id="2840668"/>
    <lineage>
        <taxon>Bacteria</taxon>
        <taxon>Bacillati</taxon>
        <taxon>Bacillota</taxon>
        <taxon>Clostridia</taxon>
        <taxon>Candidatus Alectryocaccomicrobium</taxon>
    </lineage>
</organism>
<dbReference type="PROSITE" id="PS50893">
    <property type="entry name" value="ABC_TRANSPORTER_2"/>
    <property type="match status" value="1"/>
</dbReference>
<evidence type="ECO:0000256" key="2">
    <source>
        <dbReference type="ARBA" id="ARBA00022741"/>
    </source>
</evidence>
<dbReference type="CDD" id="cd03214">
    <property type="entry name" value="ABC_Iron-Siderophores_B12_Hemin"/>
    <property type="match status" value="1"/>
</dbReference>
<keyword evidence="1" id="KW-0813">Transport</keyword>
<dbReference type="PANTHER" id="PTHR42794:SF1">
    <property type="entry name" value="HEMIN IMPORT ATP-BINDING PROTEIN HMUV"/>
    <property type="match status" value="1"/>
</dbReference>
<dbReference type="EMBL" id="DVJN01000222">
    <property type="protein sequence ID" value="HIS93675.1"/>
    <property type="molecule type" value="Genomic_DNA"/>
</dbReference>
<dbReference type="InterPro" id="IPR003439">
    <property type="entry name" value="ABC_transporter-like_ATP-bd"/>
</dbReference>
<dbReference type="Pfam" id="PF00005">
    <property type="entry name" value="ABC_tran"/>
    <property type="match status" value="1"/>
</dbReference>